<dbReference type="FunFam" id="1.10.10.10:FF:000307">
    <property type="entry name" value="Crossover junction endonuclease MUS81"/>
    <property type="match status" value="1"/>
</dbReference>
<dbReference type="CDD" id="cd20074">
    <property type="entry name" value="XPF_nuclease_Mus81"/>
    <property type="match status" value="1"/>
</dbReference>
<evidence type="ECO:0000256" key="14">
    <source>
        <dbReference type="SAM" id="MobiDB-lite"/>
    </source>
</evidence>
<comment type="function">
    <text evidence="13">Interacts with EME1 to form a DNA structure-specific endonuclease with substrate preference for branched DNA structures with a 5'-end at the branch nick. Typical substrates include 3'-flap structures, D-loops, replication forks and nicked Holliday junctions. May be required in mitosis for the processing of stalled or collapsed replication fork intermediates. May be required in meiosis for the repair of meiosis-specific double strand breaks subsequent to single-end invasion (SEI).</text>
</comment>
<keyword evidence="12 13" id="KW-0539">Nucleus</keyword>
<evidence type="ECO:0000256" key="11">
    <source>
        <dbReference type="ARBA" id="ARBA00023204"/>
    </source>
</evidence>
<comment type="subcellular location">
    <subcellularLocation>
        <location evidence="2 13">Nucleus</location>
    </subcellularLocation>
</comment>
<dbReference type="Pfam" id="PF21292">
    <property type="entry name" value="EME1-MUS81_C"/>
    <property type="match status" value="1"/>
</dbReference>
<dbReference type="Pfam" id="PF21136">
    <property type="entry name" value="WHD_MUS81"/>
    <property type="match status" value="1"/>
</dbReference>
<dbReference type="Gene3D" id="1.10.10.10">
    <property type="entry name" value="Winged helix-like DNA-binding domain superfamily/Winged helix DNA-binding domain"/>
    <property type="match status" value="1"/>
</dbReference>
<evidence type="ECO:0000256" key="4">
    <source>
        <dbReference type="ARBA" id="ARBA00022722"/>
    </source>
</evidence>
<dbReference type="GO" id="GO:0008821">
    <property type="term" value="F:crossover junction DNA endonuclease activity"/>
    <property type="evidence" value="ECO:0007669"/>
    <property type="project" value="UniProtKB-UniRule"/>
</dbReference>
<dbReference type="GO" id="GO:0031573">
    <property type="term" value="P:mitotic intra-S DNA damage checkpoint signaling"/>
    <property type="evidence" value="ECO:0007669"/>
    <property type="project" value="TreeGrafter"/>
</dbReference>
<dbReference type="InterPro" id="IPR006166">
    <property type="entry name" value="ERCC4_domain"/>
</dbReference>
<sequence length="813" mass="91015">MNTVGNRITYKRKRPNPMFQEWLEELHEEAKEKGSKLEPMLREALDSLSKYPLPLNSGAECAILRGFQKKLCIFLDKRLEVYNSNLNDCKDEECIATHGETLSEDSSSEKDLNLHSSDDDLKDKNKYLPLELNVDTVNLSISSECSLSPSSSAFDSLMNSYKLDCSISKTNSEQLECVSPIIASPCSRNDDVNNFNFEGNLSSQMKKQPKCYKPVYRSGSYAILIALLENFRENQIKPLLTKEQLIERAQPHCEESFVRPKPDTYYTAWSSMSKLITKGLVNKTVKKKTYYNLTENGIKLASDLLKESIRIPTLNDIIFNDTPQVYASSNSGSSKNISASSPITVSPNNNGLKSNSLEPLSIAAPVSACHLSNKTFAFIVSLNLDCLQVTSLVSTSSSFKSLNEKSSPITSSNMSILENNDFNLSPNNSLTNIDSIKKWTSSPMAVTVHLENSSNKFSSTASRSGASITDSPKKNTLASFIDSASVDKQNKSSSSQLFSNDCLKDTSKGSPVVESSNQDQDTPGSSSACSLEDTLSNIAKEFPKGSFDVILLIDKNETSGLSKKNDPTMVQFKKFPDLKHEYRSLKVGDFLWIARHRVNNEELVLPYIIERKRMDDLGASIKDGRFHEQKFRLKKCGLKHVLYLIENYGKNKHVGLPLQALRQALANTKVQDGFKIHMTDSLTHSTRFLAMMTKRLTLEFKDQSLVGCNHEQSPTKLMTYEYFSKTSMKTKKMSVMETFVKMLVQLKGMSLEKALAVTNKFKTLRCIIEAYKQCGQREGQLLLANLKYGDLNRNVGPTVSKSVYDLFTERSSE</sequence>
<feature type="compositionally biased region" description="Polar residues" evidence="14">
    <location>
        <begin position="513"/>
        <end position="529"/>
    </location>
</feature>
<accession>A0A6J2KH55</accession>
<keyword evidence="8 13" id="KW-0378">Hydrolase</keyword>
<dbReference type="GO" id="GO:0000727">
    <property type="term" value="P:double-strand break repair via break-induced replication"/>
    <property type="evidence" value="ECO:0007669"/>
    <property type="project" value="UniProtKB-UniRule"/>
</dbReference>
<dbReference type="Gene3D" id="1.10.150.670">
    <property type="entry name" value="Crossover junction endonuclease EME1, DNA-binding domain"/>
    <property type="match status" value="1"/>
</dbReference>
<dbReference type="RefSeq" id="XP_028040923.1">
    <property type="nucleotide sequence ID" value="XM_028185122.1"/>
</dbReference>
<evidence type="ECO:0000256" key="10">
    <source>
        <dbReference type="ARBA" id="ARBA00023172"/>
    </source>
</evidence>
<evidence type="ECO:0000256" key="1">
    <source>
        <dbReference type="ARBA" id="ARBA00001946"/>
    </source>
</evidence>
<keyword evidence="10 13" id="KW-0233">DNA recombination</keyword>
<dbReference type="GO" id="GO:0046872">
    <property type="term" value="F:metal ion binding"/>
    <property type="evidence" value="ECO:0007669"/>
    <property type="project" value="UniProtKB-UniRule"/>
</dbReference>
<dbReference type="SUPFAM" id="SSF47802">
    <property type="entry name" value="DNA polymerase beta, N-terminal domain-like"/>
    <property type="match status" value="1"/>
</dbReference>
<dbReference type="FunFam" id="3.40.50.10130:FF:000003">
    <property type="entry name" value="Crossover junction endonuclease MUS81"/>
    <property type="match status" value="1"/>
</dbReference>
<protein>
    <recommendedName>
        <fullName evidence="13">Crossover junction endonuclease MUS81</fullName>
        <ecNumber evidence="13">3.1.22.-</ecNumber>
    </recommendedName>
</protein>
<dbReference type="Pfam" id="PF02732">
    <property type="entry name" value="ERCC4"/>
    <property type="match status" value="1"/>
</dbReference>
<evidence type="ECO:0000256" key="9">
    <source>
        <dbReference type="ARBA" id="ARBA00022842"/>
    </source>
</evidence>
<evidence type="ECO:0000256" key="6">
    <source>
        <dbReference type="ARBA" id="ARBA00022759"/>
    </source>
</evidence>
<evidence type="ECO:0000259" key="15">
    <source>
        <dbReference type="SMART" id="SM00891"/>
    </source>
</evidence>
<evidence type="ECO:0000313" key="17">
    <source>
        <dbReference type="RefSeq" id="XP_028040923.1"/>
    </source>
</evidence>
<evidence type="ECO:0000256" key="13">
    <source>
        <dbReference type="RuleBase" id="RU369042"/>
    </source>
</evidence>
<dbReference type="GO" id="GO:0048476">
    <property type="term" value="C:Holliday junction resolvase complex"/>
    <property type="evidence" value="ECO:0007669"/>
    <property type="project" value="UniProtKB-UniRule"/>
</dbReference>
<evidence type="ECO:0000256" key="3">
    <source>
        <dbReference type="ARBA" id="ARBA00010015"/>
    </source>
</evidence>
<proteinExistence type="inferred from homology"/>
<keyword evidence="9 13" id="KW-0460">Magnesium</keyword>
<dbReference type="InterPro" id="IPR036388">
    <property type="entry name" value="WH-like_DNA-bd_sf"/>
</dbReference>
<keyword evidence="5 13" id="KW-0479">Metal-binding</keyword>
<comment type="cofactor">
    <cofactor evidence="1 13">
        <name>Mg(2+)</name>
        <dbReference type="ChEBI" id="CHEBI:18420"/>
    </cofactor>
</comment>
<dbReference type="GeneID" id="114250989"/>
<gene>
    <name evidence="17" type="primary">LOC114250989</name>
</gene>
<dbReference type="EC" id="3.1.22.-" evidence="13"/>
<dbReference type="GO" id="GO:0048257">
    <property type="term" value="F:3'-flap endonuclease activity"/>
    <property type="evidence" value="ECO:0007669"/>
    <property type="project" value="TreeGrafter"/>
</dbReference>
<evidence type="ECO:0000313" key="16">
    <source>
        <dbReference type="Proteomes" id="UP000504629"/>
    </source>
</evidence>
<keyword evidence="16" id="KW-1185">Reference proteome</keyword>
<dbReference type="SUPFAM" id="SSF52980">
    <property type="entry name" value="Restriction endonuclease-like"/>
    <property type="match status" value="1"/>
</dbReference>
<dbReference type="Pfam" id="PF14716">
    <property type="entry name" value="HHH_8"/>
    <property type="match status" value="1"/>
</dbReference>
<keyword evidence="7 13" id="KW-0227">DNA damage</keyword>
<dbReference type="GO" id="GO:0000712">
    <property type="term" value="P:resolution of meiotic recombination intermediates"/>
    <property type="evidence" value="ECO:0007669"/>
    <property type="project" value="TreeGrafter"/>
</dbReference>
<dbReference type="SMART" id="SM00891">
    <property type="entry name" value="ERCC4"/>
    <property type="match status" value="1"/>
</dbReference>
<evidence type="ECO:0000256" key="2">
    <source>
        <dbReference type="ARBA" id="ARBA00004123"/>
    </source>
</evidence>
<feature type="region of interest" description="Disordered" evidence="14">
    <location>
        <begin position="491"/>
        <end position="529"/>
    </location>
</feature>
<dbReference type="InterPro" id="IPR047416">
    <property type="entry name" value="XPF_nuclease_Mus81"/>
</dbReference>
<keyword evidence="4 13" id="KW-0540">Nuclease</keyword>
<evidence type="ECO:0000256" key="8">
    <source>
        <dbReference type="ARBA" id="ARBA00022801"/>
    </source>
</evidence>
<feature type="domain" description="ERCC4" evidence="15">
    <location>
        <begin position="550"/>
        <end position="649"/>
    </location>
</feature>
<dbReference type="CDD" id="cd21036">
    <property type="entry name" value="WH_MUS81"/>
    <property type="match status" value="1"/>
</dbReference>
<dbReference type="KEGG" id="bman:114250989"/>
<dbReference type="GO" id="GO:0006308">
    <property type="term" value="P:DNA catabolic process"/>
    <property type="evidence" value="ECO:0007669"/>
    <property type="project" value="UniProtKB-UniRule"/>
</dbReference>
<evidence type="ECO:0000256" key="5">
    <source>
        <dbReference type="ARBA" id="ARBA00022723"/>
    </source>
</evidence>
<dbReference type="InterPro" id="IPR042530">
    <property type="entry name" value="EME1/EME2_C"/>
</dbReference>
<dbReference type="PANTHER" id="PTHR13451">
    <property type="entry name" value="CLASS II CROSSOVER JUNCTION ENDONUCLEASE MUS81"/>
    <property type="match status" value="1"/>
</dbReference>
<comment type="subunit">
    <text evidence="13">Interacts with EME1.</text>
</comment>
<dbReference type="InterPro" id="IPR033309">
    <property type="entry name" value="Mus81"/>
</dbReference>
<organism evidence="16 17">
    <name type="scientific">Bombyx mandarina</name>
    <name type="common">Wild silk moth</name>
    <name type="synonym">Wild silkworm</name>
    <dbReference type="NCBI Taxonomy" id="7092"/>
    <lineage>
        <taxon>Eukaryota</taxon>
        <taxon>Metazoa</taxon>
        <taxon>Ecdysozoa</taxon>
        <taxon>Arthropoda</taxon>
        <taxon>Hexapoda</taxon>
        <taxon>Insecta</taxon>
        <taxon>Pterygota</taxon>
        <taxon>Neoptera</taxon>
        <taxon>Endopterygota</taxon>
        <taxon>Lepidoptera</taxon>
        <taxon>Glossata</taxon>
        <taxon>Ditrysia</taxon>
        <taxon>Bombycoidea</taxon>
        <taxon>Bombycidae</taxon>
        <taxon>Bombycinae</taxon>
        <taxon>Bombyx</taxon>
    </lineage>
</organism>
<evidence type="ECO:0000256" key="7">
    <source>
        <dbReference type="ARBA" id="ARBA00022763"/>
    </source>
</evidence>
<dbReference type="PANTHER" id="PTHR13451:SF0">
    <property type="entry name" value="CROSSOVER JUNCTION ENDONUCLEASE MUS81"/>
    <property type="match status" value="1"/>
</dbReference>
<dbReference type="OrthoDB" id="5963188at2759"/>
<keyword evidence="11 13" id="KW-0234">DNA repair</keyword>
<dbReference type="CTD" id="80198"/>
<dbReference type="InterPro" id="IPR027421">
    <property type="entry name" value="DNA_pol_lamdba_lyase_dom_sf"/>
</dbReference>
<dbReference type="Proteomes" id="UP000504629">
    <property type="component" value="Unplaced"/>
</dbReference>
<dbReference type="GO" id="GO:0003677">
    <property type="term" value="F:DNA binding"/>
    <property type="evidence" value="ECO:0007669"/>
    <property type="project" value="UniProtKB-UniRule"/>
</dbReference>
<keyword evidence="6 13" id="KW-0255">Endonuclease</keyword>
<name>A0A6J2KH55_BOMMA</name>
<dbReference type="Gene3D" id="1.10.150.110">
    <property type="entry name" value="DNA polymerase beta, N-terminal domain-like"/>
    <property type="match status" value="1"/>
</dbReference>
<dbReference type="InterPro" id="IPR047417">
    <property type="entry name" value="WHD_MUS81"/>
</dbReference>
<dbReference type="InterPro" id="IPR010996">
    <property type="entry name" value="HHH_MUS81"/>
</dbReference>
<dbReference type="Gene3D" id="3.40.50.10130">
    <property type="match status" value="1"/>
</dbReference>
<evidence type="ECO:0000256" key="12">
    <source>
        <dbReference type="ARBA" id="ARBA00023242"/>
    </source>
</evidence>
<reference evidence="17" key="1">
    <citation type="submission" date="2025-08" db="UniProtKB">
        <authorList>
            <consortium name="RefSeq"/>
        </authorList>
    </citation>
    <scope>IDENTIFICATION</scope>
    <source>
        <tissue evidence="17">Silk gland</tissue>
    </source>
</reference>
<dbReference type="GO" id="GO:0005634">
    <property type="term" value="C:nucleus"/>
    <property type="evidence" value="ECO:0007669"/>
    <property type="project" value="UniProtKB-SubCell"/>
</dbReference>
<dbReference type="InterPro" id="IPR011335">
    <property type="entry name" value="Restrct_endonuc-II-like"/>
</dbReference>
<comment type="similarity">
    <text evidence="3 13">Belongs to the XPF family.</text>
</comment>
<dbReference type="AlphaFoldDB" id="A0A6J2KH55"/>